<protein>
    <submittedName>
        <fullName evidence="2">Uncharacterized protein</fullName>
    </submittedName>
</protein>
<dbReference type="EMBL" id="FNYC01000012">
    <property type="protein sequence ID" value="SEJ54755.1"/>
    <property type="molecule type" value="Genomic_DNA"/>
</dbReference>
<reference evidence="2 3" key="1">
    <citation type="submission" date="2016-10" db="EMBL/GenBank/DDBJ databases">
        <authorList>
            <person name="de Groot N.N."/>
        </authorList>
    </citation>
    <scope>NUCLEOTIDE SEQUENCE [LARGE SCALE GENOMIC DNA]</scope>
    <source>
        <strain evidence="2 3">DSM 26515</strain>
    </source>
</reference>
<evidence type="ECO:0000313" key="3">
    <source>
        <dbReference type="Proteomes" id="UP000199420"/>
    </source>
</evidence>
<dbReference type="STRING" id="529704.SAMN02927913_2221"/>
<dbReference type="AlphaFoldDB" id="A0A1H7A150"/>
<organism evidence="2 3">
    <name type="scientific">Frateuria terrea</name>
    <dbReference type="NCBI Taxonomy" id="529704"/>
    <lineage>
        <taxon>Bacteria</taxon>
        <taxon>Pseudomonadati</taxon>
        <taxon>Pseudomonadota</taxon>
        <taxon>Gammaproteobacteria</taxon>
        <taxon>Lysobacterales</taxon>
        <taxon>Rhodanobacteraceae</taxon>
        <taxon>Frateuria</taxon>
    </lineage>
</organism>
<evidence type="ECO:0000313" key="2">
    <source>
        <dbReference type="EMBL" id="SEJ54755.1"/>
    </source>
</evidence>
<gene>
    <name evidence="2" type="ORF">SAMN04487997_0169</name>
</gene>
<keyword evidence="3" id="KW-1185">Reference proteome</keyword>
<proteinExistence type="predicted"/>
<feature type="compositionally biased region" description="Polar residues" evidence="1">
    <location>
        <begin position="67"/>
        <end position="80"/>
    </location>
</feature>
<dbReference type="Proteomes" id="UP000199420">
    <property type="component" value="Unassembled WGS sequence"/>
</dbReference>
<sequence>MGIQYEVTAITGKYTDRDGNEKNRYAKLGVVMETKNGPMLKLETIPLGWDGFAYLNEPRAKDEQPRGQRQGNRAPAQSPNDPEDLPF</sequence>
<name>A0A1H7A150_9GAMM</name>
<evidence type="ECO:0000256" key="1">
    <source>
        <dbReference type="SAM" id="MobiDB-lite"/>
    </source>
</evidence>
<dbReference type="RefSeq" id="WP_091336881.1">
    <property type="nucleotide sequence ID" value="NZ_FNYC01000012.1"/>
</dbReference>
<feature type="region of interest" description="Disordered" evidence="1">
    <location>
        <begin position="56"/>
        <end position="87"/>
    </location>
</feature>
<accession>A0A1H7A150</accession>